<name>A0A3M8TJX1_PSEPU</name>
<evidence type="ECO:0000313" key="1">
    <source>
        <dbReference type="EMBL" id="RNF93628.1"/>
    </source>
</evidence>
<reference evidence="1 2" key="1">
    <citation type="submission" date="2018-10" db="EMBL/GenBank/DDBJ databases">
        <title>An outbreak of IMP-63 producing strain in France.</title>
        <authorList>
            <person name="Bour M."/>
            <person name="Liapis E."/>
            <person name="Plesiat P."/>
        </authorList>
    </citation>
    <scope>NUCLEOTIDE SEQUENCE [LARGE SCALE GENOMIC DNA]</scope>
    <source>
        <strain evidence="1 2">12917</strain>
    </source>
</reference>
<proteinExistence type="predicted"/>
<evidence type="ECO:0000313" key="2">
    <source>
        <dbReference type="Proteomes" id="UP000278162"/>
    </source>
</evidence>
<organism evidence="1 2">
    <name type="scientific">Pseudomonas putida</name>
    <name type="common">Arthrobacter siderocapsulatus</name>
    <dbReference type="NCBI Taxonomy" id="303"/>
    <lineage>
        <taxon>Bacteria</taxon>
        <taxon>Pseudomonadati</taxon>
        <taxon>Pseudomonadota</taxon>
        <taxon>Gammaproteobacteria</taxon>
        <taxon>Pseudomonadales</taxon>
        <taxon>Pseudomonadaceae</taxon>
        <taxon>Pseudomonas</taxon>
    </lineage>
</organism>
<protein>
    <submittedName>
        <fullName evidence="1">Uncharacterized protein</fullName>
    </submittedName>
</protein>
<accession>A0A3M8TJX1</accession>
<gene>
    <name evidence="1" type="ORF">EFK07_02820</name>
</gene>
<dbReference type="AlphaFoldDB" id="A0A3M8TJX1"/>
<dbReference type="EMBL" id="RJAI01000003">
    <property type="protein sequence ID" value="RNF93628.1"/>
    <property type="molecule type" value="Genomic_DNA"/>
</dbReference>
<dbReference type="Proteomes" id="UP000278162">
    <property type="component" value="Unassembled WGS sequence"/>
</dbReference>
<comment type="caution">
    <text evidence="1">The sequence shown here is derived from an EMBL/GenBank/DDBJ whole genome shotgun (WGS) entry which is preliminary data.</text>
</comment>
<sequence length="81" mass="8660">MPAWSSLRYAVRCRSGLVSRKGCKAAPAIPASLLSPWGRVAALSRHKAAPAKSEQVYWLIVSASNSLAITPSRTSTCSRMS</sequence>